<name>A0A5K7ZRS2_9BACT</name>
<dbReference type="GO" id="GO:0006950">
    <property type="term" value="P:response to stress"/>
    <property type="evidence" value="ECO:0007669"/>
    <property type="project" value="TreeGrafter"/>
</dbReference>
<dbReference type="InterPro" id="IPR000835">
    <property type="entry name" value="HTH_MarR-typ"/>
</dbReference>
<dbReference type="PROSITE" id="PS50995">
    <property type="entry name" value="HTH_MARR_2"/>
    <property type="match status" value="1"/>
</dbReference>
<dbReference type="PANTHER" id="PTHR33164:SF101">
    <property type="entry name" value="TRANSCRIPTIONAL REPRESSOR MPRA"/>
    <property type="match status" value="1"/>
</dbReference>
<reference evidence="2 3" key="1">
    <citation type="submission" date="2019-11" db="EMBL/GenBank/DDBJ databases">
        <title>Comparative genomics of hydrocarbon-degrading Desulfosarcina strains.</title>
        <authorList>
            <person name="Watanabe M."/>
            <person name="Kojima H."/>
            <person name="Fukui M."/>
        </authorList>
    </citation>
    <scope>NUCLEOTIDE SEQUENCE [LARGE SCALE GENOMIC DNA]</scope>
    <source>
        <strain evidence="2 3">28bB2T</strain>
    </source>
</reference>
<sequence length="136" mass="14720">MVLARAASAVEKADRTSIAQSGLIPSDFGILEALLHKGPLPINTIGRKVLLTSGSMTAAANRLMARNLVERIKDPCDGRSFQLHLTSTGRRLIEGIYAKHARNLESIAAVLSDQERCELVRLLKKLGHHAQTVAMG</sequence>
<dbReference type="InterPro" id="IPR039422">
    <property type="entry name" value="MarR/SlyA-like"/>
</dbReference>
<evidence type="ECO:0000313" key="3">
    <source>
        <dbReference type="Proteomes" id="UP000425960"/>
    </source>
</evidence>
<organism evidence="2 3">
    <name type="scientific">Desulfosarcina ovata subsp. sediminis</name>
    <dbReference type="NCBI Taxonomy" id="885957"/>
    <lineage>
        <taxon>Bacteria</taxon>
        <taxon>Pseudomonadati</taxon>
        <taxon>Thermodesulfobacteriota</taxon>
        <taxon>Desulfobacteria</taxon>
        <taxon>Desulfobacterales</taxon>
        <taxon>Desulfosarcinaceae</taxon>
        <taxon>Desulfosarcina</taxon>
    </lineage>
</organism>
<dbReference type="Proteomes" id="UP000425960">
    <property type="component" value="Chromosome"/>
</dbReference>
<evidence type="ECO:0000313" key="2">
    <source>
        <dbReference type="EMBL" id="BBO82613.1"/>
    </source>
</evidence>
<dbReference type="Pfam" id="PF12802">
    <property type="entry name" value="MarR_2"/>
    <property type="match status" value="1"/>
</dbReference>
<dbReference type="Gene3D" id="1.10.10.10">
    <property type="entry name" value="Winged helix-like DNA-binding domain superfamily/Winged helix DNA-binding domain"/>
    <property type="match status" value="1"/>
</dbReference>
<accession>A0A5K7ZRS2</accession>
<dbReference type="SUPFAM" id="SSF46785">
    <property type="entry name" value="Winged helix' DNA-binding domain"/>
    <property type="match status" value="1"/>
</dbReference>
<evidence type="ECO:0000259" key="1">
    <source>
        <dbReference type="PROSITE" id="PS50995"/>
    </source>
</evidence>
<gene>
    <name evidence="2" type="ORF">DSCO28_31790</name>
</gene>
<proteinExistence type="predicted"/>
<feature type="domain" description="HTH marR-type" evidence="1">
    <location>
        <begin position="1"/>
        <end position="128"/>
    </location>
</feature>
<dbReference type="AlphaFoldDB" id="A0A5K7ZRS2"/>
<dbReference type="SMART" id="SM00347">
    <property type="entry name" value="HTH_MARR"/>
    <property type="match status" value="1"/>
</dbReference>
<dbReference type="KEGG" id="dov:DSCO28_31790"/>
<dbReference type="InterPro" id="IPR036390">
    <property type="entry name" value="WH_DNA-bd_sf"/>
</dbReference>
<dbReference type="GO" id="GO:0003700">
    <property type="term" value="F:DNA-binding transcription factor activity"/>
    <property type="evidence" value="ECO:0007669"/>
    <property type="project" value="InterPro"/>
</dbReference>
<dbReference type="InterPro" id="IPR036388">
    <property type="entry name" value="WH-like_DNA-bd_sf"/>
</dbReference>
<dbReference type="EMBL" id="AP021876">
    <property type="protein sequence ID" value="BBO82613.1"/>
    <property type="molecule type" value="Genomic_DNA"/>
</dbReference>
<dbReference type="PANTHER" id="PTHR33164">
    <property type="entry name" value="TRANSCRIPTIONAL REGULATOR, MARR FAMILY"/>
    <property type="match status" value="1"/>
</dbReference>
<protein>
    <submittedName>
        <fullName evidence="2">MarR family transcriptional regulator</fullName>
    </submittedName>
</protein>